<evidence type="ECO:0000313" key="6">
    <source>
        <dbReference type="Proteomes" id="UP000472270"/>
    </source>
</evidence>
<dbReference type="InterPro" id="IPR051743">
    <property type="entry name" value="TAFA_chemokine-like"/>
</dbReference>
<feature type="chain" id="PRO_5025508104" evidence="4">
    <location>
        <begin position="28"/>
        <end position="104"/>
    </location>
</feature>
<comment type="similarity">
    <text evidence="1">Belongs to the TAFA family.</text>
</comment>
<proteinExistence type="inferred from homology"/>
<evidence type="ECO:0000256" key="2">
    <source>
        <dbReference type="ARBA" id="ARBA00022729"/>
    </source>
</evidence>
<dbReference type="PANTHER" id="PTHR31770">
    <property type="entry name" value="CHEMOKINE-LIKE PROTEIN TAFA FAMILY MEMBER"/>
    <property type="match status" value="1"/>
</dbReference>
<dbReference type="AlphaFoldDB" id="A0A673JPW0"/>
<feature type="region of interest" description="Disordered" evidence="3">
    <location>
        <begin position="75"/>
        <end position="104"/>
    </location>
</feature>
<evidence type="ECO:0000256" key="3">
    <source>
        <dbReference type="SAM" id="MobiDB-lite"/>
    </source>
</evidence>
<dbReference type="Pfam" id="PF12020">
    <property type="entry name" value="TAFA"/>
    <property type="match status" value="1"/>
</dbReference>
<feature type="signal peptide" evidence="4">
    <location>
        <begin position="1"/>
        <end position="27"/>
    </location>
</feature>
<evidence type="ECO:0000256" key="1">
    <source>
        <dbReference type="ARBA" id="ARBA00006101"/>
    </source>
</evidence>
<keyword evidence="6" id="KW-1185">Reference proteome</keyword>
<protein>
    <submittedName>
        <fullName evidence="5">Uncharacterized protein</fullName>
    </submittedName>
</protein>
<dbReference type="Proteomes" id="UP000472270">
    <property type="component" value="Unassembled WGS sequence"/>
</dbReference>
<dbReference type="Ensembl" id="ENSSRHT00000055462.1">
    <property type="protein sequence ID" value="ENSSRHP00000053938.1"/>
    <property type="gene ID" value="ENSSRHG00000027178.1"/>
</dbReference>
<dbReference type="GO" id="GO:0048018">
    <property type="term" value="F:receptor ligand activity"/>
    <property type="evidence" value="ECO:0007669"/>
    <property type="project" value="TreeGrafter"/>
</dbReference>
<organism evidence="5 6">
    <name type="scientific">Sinocyclocheilus rhinocerous</name>
    <dbReference type="NCBI Taxonomy" id="307959"/>
    <lineage>
        <taxon>Eukaryota</taxon>
        <taxon>Metazoa</taxon>
        <taxon>Chordata</taxon>
        <taxon>Craniata</taxon>
        <taxon>Vertebrata</taxon>
        <taxon>Euteleostomi</taxon>
        <taxon>Actinopterygii</taxon>
        <taxon>Neopterygii</taxon>
        <taxon>Teleostei</taxon>
        <taxon>Ostariophysi</taxon>
        <taxon>Cypriniformes</taxon>
        <taxon>Cyprinidae</taxon>
        <taxon>Cyprininae</taxon>
        <taxon>Sinocyclocheilus</taxon>
    </lineage>
</organism>
<keyword evidence="2 4" id="KW-0732">Signal</keyword>
<feature type="compositionally biased region" description="Polar residues" evidence="3">
    <location>
        <begin position="95"/>
        <end position="104"/>
    </location>
</feature>
<name>A0A673JPW0_9TELE</name>
<evidence type="ECO:0000313" key="5">
    <source>
        <dbReference type="Ensembl" id="ENSSRHP00000053938.1"/>
    </source>
</evidence>
<evidence type="ECO:0000256" key="4">
    <source>
        <dbReference type="SAM" id="SignalP"/>
    </source>
</evidence>
<sequence length="104" mass="11483">MMSMRDLQKVLTQVLLLALLLGSPAQSREYQVVRDVRTGTCEVVALHRCCNKNKIEERSQTVKCSCFPGQVAGTTRAAPSCVDGTKNTPDRDILQTPSPIIQHE</sequence>
<reference evidence="5" key="2">
    <citation type="submission" date="2025-09" db="UniProtKB">
        <authorList>
            <consortium name="Ensembl"/>
        </authorList>
    </citation>
    <scope>IDENTIFICATION</scope>
</reference>
<reference evidence="5" key="1">
    <citation type="submission" date="2025-08" db="UniProtKB">
        <authorList>
            <consortium name="Ensembl"/>
        </authorList>
    </citation>
    <scope>IDENTIFICATION</scope>
</reference>
<accession>A0A673JPW0</accession>
<gene>
    <name evidence="5" type="primary">tafa2</name>
</gene>
<dbReference type="InterPro" id="IPR020350">
    <property type="entry name" value="Chemokine-like_TAFA"/>
</dbReference>
<dbReference type="GO" id="GO:0005615">
    <property type="term" value="C:extracellular space"/>
    <property type="evidence" value="ECO:0007669"/>
    <property type="project" value="TreeGrafter"/>
</dbReference>